<dbReference type="EMBL" id="CP162599">
    <property type="protein sequence ID" value="XDK33129.1"/>
    <property type="molecule type" value="Genomic_DNA"/>
</dbReference>
<keyword evidence="2" id="KW-0479">Metal-binding</keyword>
<dbReference type="NCBIfam" id="NF011405">
    <property type="entry name" value="PRK14830.1"/>
    <property type="match status" value="1"/>
</dbReference>
<dbReference type="FunFam" id="3.40.1180.10:FF:000001">
    <property type="entry name" value="(2E,6E)-farnesyl-diphosphate-specific ditrans,polycis-undecaprenyl-diphosphate synthase"/>
    <property type="match status" value="1"/>
</dbReference>
<feature type="active site" evidence="2">
    <location>
        <position position="23"/>
    </location>
</feature>
<gene>
    <name evidence="3" type="ORF">AB4Y30_01820</name>
</gene>
<feature type="binding site" evidence="2">
    <location>
        <begin position="197"/>
        <end position="199"/>
    </location>
    <ligand>
        <name>substrate</name>
    </ligand>
</feature>
<feature type="binding site" evidence="2">
    <location>
        <begin position="24"/>
        <end position="27"/>
    </location>
    <ligand>
        <name>substrate</name>
    </ligand>
</feature>
<feature type="binding site" evidence="2">
    <location>
        <position position="28"/>
    </location>
    <ligand>
        <name>substrate</name>
    </ligand>
</feature>
<dbReference type="PROSITE" id="PS01066">
    <property type="entry name" value="UPP_SYNTHASE"/>
    <property type="match status" value="1"/>
</dbReference>
<sequence length="249" mass="29407">MNNERRKKLMKIIAPQHIAITMDGNGRWGKERGKTRSEGHYAGAQTMEHIIEASRDLGIKILTLYAFSSENWKRPLEEVNYLMFLPIKFFKQKLPIFMKKNIRIMISGDLTKVPKRTRNAITKAIEKTKHNTGIIVNFAFNYGGRDEILQAMRRVIQEVRENKVHPEQIDEELVQQFLYTSELPDPDLFIRTGGEKRLSNFLLWQAADAELYFTDQYFPDFTKDFLLEAIYEWQRRKNIDQYDVLRNTV</sequence>
<dbReference type="CDD" id="cd00475">
    <property type="entry name" value="Cis_IPPS"/>
    <property type="match status" value="1"/>
</dbReference>
<dbReference type="InterPro" id="IPR018520">
    <property type="entry name" value="UPP_synth-like_CS"/>
</dbReference>
<feature type="binding site" evidence="2">
    <location>
        <position position="36"/>
    </location>
    <ligand>
        <name>substrate</name>
    </ligand>
</feature>
<keyword evidence="2" id="KW-0460">Magnesium</keyword>
<dbReference type="Gene3D" id="3.40.1180.10">
    <property type="entry name" value="Decaprenyl diphosphate synthase-like"/>
    <property type="match status" value="1"/>
</dbReference>
<evidence type="ECO:0000313" key="3">
    <source>
        <dbReference type="EMBL" id="XDK33129.1"/>
    </source>
</evidence>
<comment type="function">
    <text evidence="2">Catalyzes the condensation of isopentenyl diphosphate (IPP) with allylic pyrophosphates generating different type of terpenoids.</text>
</comment>
<proteinExistence type="inferred from homology"/>
<name>A0AB39HLT3_9BACI</name>
<feature type="active site" description="Proton acceptor" evidence="2">
    <location>
        <position position="71"/>
    </location>
</feature>
<dbReference type="SUPFAM" id="SSF64005">
    <property type="entry name" value="Undecaprenyl diphosphate synthase"/>
    <property type="match status" value="1"/>
</dbReference>
<feature type="binding site" evidence="2">
    <location>
        <position position="191"/>
    </location>
    <ligand>
        <name>substrate</name>
    </ligand>
</feature>
<accession>A0AB39HLT3</accession>
<dbReference type="HAMAP" id="MF_01139">
    <property type="entry name" value="ISPT"/>
    <property type="match status" value="1"/>
</dbReference>
<comment type="subunit">
    <text evidence="2">Homodimer.</text>
</comment>
<reference evidence="3" key="1">
    <citation type="submission" date="2024-07" db="EMBL/GenBank/DDBJ databases">
        <title>Halotolerant mesophilic bacterium Ornithinibacillus sp. 4-3, sp. nov., isolated from soil.</title>
        <authorList>
            <person name="Sidarenka A.V."/>
            <person name="Guliayeva D.E."/>
            <person name="Leanovich S.I."/>
            <person name="Hileuskaya K.S."/>
            <person name="Akhremchuk A.E."/>
            <person name="Sikolenko M.A."/>
            <person name="Valentovich L.N."/>
        </authorList>
    </citation>
    <scope>NUCLEOTIDE SEQUENCE</scope>
    <source>
        <strain evidence="3">4-3</strain>
    </source>
</reference>
<feature type="binding site" evidence="2">
    <location>
        <position position="40"/>
    </location>
    <ligand>
        <name>substrate</name>
    </ligand>
</feature>
<comment type="similarity">
    <text evidence="2">Belongs to the UPP synthase family.</text>
</comment>
<dbReference type="GO" id="GO:0045547">
    <property type="term" value="F:ditrans,polycis-polyprenyl diphosphate synthase [(2E,6E)-farnesyl diphosphate specific] activity"/>
    <property type="evidence" value="ECO:0007669"/>
    <property type="project" value="TreeGrafter"/>
</dbReference>
<dbReference type="EC" id="2.5.1.-" evidence="2"/>
<dbReference type="NCBIfam" id="TIGR00055">
    <property type="entry name" value="uppS"/>
    <property type="match status" value="1"/>
</dbReference>
<dbReference type="AlphaFoldDB" id="A0AB39HLT3"/>
<dbReference type="RefSeq" id="WP_368653813.1">
    <property type="nucleotide sequence ID" value="NZ_CP162599.1"/>
</dbReference>
<dbReference type="InterPro" id="IPR036424">
    <property type="entry name" value="UPP_synth-like_sf"/>
</dbReference>
<dbReference type="InterPro" id="IPR001441">
    <property type="entry name" value="UPP_synth-like"/>
</dbReference>
<feature type="binding site" evidence="2">
    <location>
        <position position="74"/>
    </location>
    <ligand>
        <name>substrate</name>
    </ligand>
</feature>
<dbReference type="PANTHER" id="PTHR10291">
    <property type="entry name" value="DEHYDRODOLICHYL DIPHOSPHATE SYNTHASE FAMILY MEMBER"/>
    <property type="match status" value="1"/>
</dbReference>
<feature type="binding site" evidence="2">
    <location>
        <begin position="68"/>
        <end position="70"/>
    </location>
    <ligand>
        <name>substrate</name>
    </ligand>
</feature>
<keyword evidence="1 2" id="KW-0808">Transferase</keyword>
<dbReference type="GO" id="GO:0000287">
    <property type="term" value="F:magnesium ion binding"/>
    <property type="evidence" value="ECO:0007669"/>
    <property type="project" value="UniProtKB-UniRule"/>
</dbReference>
<organism evidence="3">
    <name type="scientific">Ornithinibacillus sp. 4-3</name>
    <dbReference type="NCBI Taxonomy" id="3231488"/>
    <lineage>
        <taxon>Bacteria</taxon>
        <taxon>Bacillati</taxon>
        <taxon>Bacillota</taxon>
        <taxon>Bacilli</taxon>
        <taxon>Bacillales</taxon>
        <taxon>Bacillaceae</taxon>
        <taxon>Ornithinibacillus</taxon>
    </lineage>
</organism>
<dbReference type="GO" id="GO:0016094">
    <property type="term" value="P:polyprenol biosynthetic process"/>
    <property type="evidence" value="ECO:0007669"/>
    <property type="project" value="TreeGrafter"/>
</dbReference>
<protein>
    <recommendedName>
        <fullName evidence="2">Isoprenyl transferase</fullName>
        <ecNumber evidence="2">2.5.1.-</ecNumber>
    </recommendedName>
</protein>
<dbReference type="PANTHER" id="PTHR10291:SF0">
    <property type="entry name" value="DEHYDRODOLICHYL DIPHOSPHATE SYNTHASE 2"/>
    <property type="match status" value="1"/>
</dbReference>
<feature type="binding site" evidence="2">
    <location>
        <position position="210"/>
    </location>
    <ligand>
        <name>Mg(2+)</name>
        <dbReference type="ChEBI" id="CHEBI:18420"/>
    </ligand>
</feature>
<comment type="cofactor">
    <cofactor evidence="2">
        <name>Mg(2+)</name>
        <dbReference type="ChEBI" id="CHEBI:18420"/>
    </cofactor>
    <text evidence="2">Binds 2 magnesium ions per subunit.</text>
</comment>
<feature type="binding site" evidence="2">
    <location>
        <position position="72"/>
    </location>
    <ligand>
        <name>substrate</name>
    </ligand>
</feature>
<feature type="binding site" evidence="2">
    <location>
        <position position="23"/>
    </location>
    <ligand>
        <name>Mg(2+)</name>
        <dbReference type="ChEBI" id="CHEBI:18420"/>
    </ligand>
</feature>
<evidence type="ECO:0000256" key="1">
    <source>
        <dbReference type="ARBA" id="ARBA00022679"/>
    </source>
</evidence>
<dbReference type="Pfam" id="PF01255">
    <property type="entry name" value="Prenyltransf"/>
    <property type="match status" value="1"/>
</dbReference>
<evidence type="ECO:0000256" key="2">
    <source>
        <dbReference type="HAMAP-Rule" id="MF_01139"/>
    </source>
</evidence>